<keyword evidence="7" id="KW-0210">Decarboxylase</keyword>
<evidence type="ECO:0000259" key="15">
    <source>
        <dbReference type="Pfam" id="PF16363"/>
    </source>
</evidence>
<feature type="domain" description="NAD(P)-binding" evidence="15">
    <location>
        <begin position="6"/>
        <end position="303"/>
    </location>
</feature>
<keyword evidence="9" id="KW-1133">Transmembrane helix</keyword>
<organism evidence="16 17">
    <name type="scientific">Candidatus Woesebacteria bacterium RIFCSPHIGHO2_02_FULL_39_13</name>
    <dbReference type="NCBI Taxonomy" id="1802505"/>
    <lineage>
        <taxon>Bacteria</taxon>
        <taxon>Candidatus Woeseibacteriota</taxon>
    </lineage>
</organism>
<evidence type="ECO:0000256" key="13">
    <source>
        <dbReference type="ARBA" id="ARBA00023180"/>
    </source>
</evidence>
<protein>
    <recommendedName>
        <fullName evidence="5">UDP-glucuronate decarboxylase</fullName>
        <ecNumber evidence="5">4.1.1.35</ecNumber>
    </recommendedName>
</protein>
<comment type="cofactor">
    <cofactor evidence="1">
        <name>NAD(+)</name>
        <dbReference type="ChEBI" id="CHEBI:57540"/>
    </cofactor>
</comment>
<dbReference type="PANTHER" id="PTHR43078">
    <property type="entry name" value="UDP-GLUCURONIC ACID DECARBOXYLASE-RELATED"/>
    <property type="match status" value="1"/>
</dbReference>
<dbReference type="EC" id="4.1.1.35" evidence="5"/>
<evidence type="ECO:0000256" key="8">
    <source>
        <dbReference type="ARBA" id="ARBA00022968"/>
    </source>
</evidence>
<dbReference type="GO" id="GO:0042732">
    <property type="term" value="P:D-xylose metabolic process"/>
    <property type="evidence" value="ECO:0007669"/>
    <property type="project" value="InterPro"/>
</dbReference>
<evidence type="ECO:0000313" key="16">
    <source>
        <dbReference type="EMBL" id="OGM33614.1"/>
    </source>
</evidence>
<evidence type="ECO:0000256" key="3">
    <source>
        <dbReference type="ARBA" id="ARBA00005100"/>
    </source>
</evidence>
<dbReference type="InterPro" id="IPR044516">
    <property type="entry name" value="UXS-like"/>
</dbReference>
<evidence type="ECO:0000313" key="17">
    <source>
        <dbReference type="Proteomes" id="UP000177169"/>
    </source>
</evidence>
<keyword evidence="14" id="KW-0456">Lyase</keyword>
<evidence type="ECO:0000256" key="4">
    <source>
        <dbReference type="ARBA" id="ARBA00007505"/>
    </source>
</evidence>
<dbReference type="EMBL" id="MGGR01000016">
    <property type="protein sequence ID" value="OGM33614.1"/>
    <property type="molecule type" value="Genomic_DNA"/>
</dbReference>
<evidence type="ECO:0000256" key="10">
    <source>
        <dbReference type="ARBA" id="ARBA00023027"/>
    </source>
</evidence>
<evidence type="ECO:0000256" key="1">
    <source>
        <dbReference type="ARBA" id="ARBA00001911"/>
    </source>
</evidence>
<reference evidence="16 17" key="1">
    <citation type="journal article" date="2016" name="Nat. Commun.">
        <title>Thousands of microbial genomes shed light on interconnected biogeochemical processes in an aquifer system.</title>
        <authorList>
            <person name="Anantharaman K."/>
            <person name="Brown C.T."/>
            <person name="Hug L.A."/>
            <person name="Sharon I."/>
            <person name="Castelle C.J."/>
            <person name="Probst A.J."/>
            <person name="Thomas B.C."/>
            <person name="Singh A."/>
            <person name="Wilkins M.J."/>
            <person name="Karaoz U."/>
            <person name="Brodie E.L."/>
            <person name="Williams K.H."/>
            <person name="Hubbard S.S."/>
            <person name="Banfield J.F."/>
        </authorList>
    </citation>
    <scope>NUCLEOTIDE SEQUENCE [LARGE SCALE GENOMIC DNA]</scope>
</reference>
<dbReference type="GO" id="GO:0005737">
    <property type="term" value="C:cytoplasm"/>
    <property type="evidence" value="ECO:0007669"/>
    <property type="project" value="TreeGrafter"/>
</dbReference>
<dbReference type="STRING" id="1802505.A3D01_01530"/>
<dbReference type="Proteomes" id="UP000177169">
    <property type="component" value="Unassembled WGS sequence"/>
</dbReference>
<dbReference type="UniPathway" id="UPA00796">
    <property type="reaction ID" value="UER00771"/>
</dbReference>
<evidence type="ECO:0000256" key="7">
    <source>
        <dbReference type="ARBA" id="ARBA00022793"/>
    </source>
</evidence>
<dbReference type="GO" id="GO:0048040">
    <property type="term" value="F:UDP-glucuronate decarboxylase activity"/>
    <property type="evidence" value="ECO:0007669"/>
    <property type="project" value="UniProtKB-EC"/>
</dbReference>
<dbReference type="PRINTS" id="PR01713">
    <property type="entry name" value="NUCEPIMERASE"/>
</dbReference>
<dbReference type="FunFam" id="3.40.50.720:FF:000065">
    <property type="entry name" value="UDP-glucuronic acid decarboxylase 1"/>
    <property type="match status" value="1"/>
</dbReference>
<keyword evidence="8" id="KW-0735">Signal-anchor</keyword>
<evidence type="ECO:0000256" key="14">
    <source>
        <dbReference type="ARBA" id="ARBA00023239"/>
    </source>
</evidence>
<keyword evidence="11" id="KW-0333">Golgi apparatus</keyword>
<dbReference type="Pfam" id="PF16363">
    <property type="entry name" value="GDP_Man_Dehyd"/>
    <property type="match status" value="1"/>
</dbReference>
<keyword evidence="6" id="KW-0812">Transmembrane</keyword>
<dbReference type="AlphaFoldDB" id="A0A1F7Z2C5"/>
<sequence>MKKAVVTGGAGFIGSHLCDALIARGLKAVCVDSLITGSRKNISHLIRNPNFKFIKLDTVKDKITEKDIDYIFHLASPASPVDYQRYSEETALVNSLGTLNTLKLAVKNKARLLFASTSEIYGDPLEHPQKETYWGNVNSFGPRSCYDEGKRFGEAITYVYIKKYGVDARIVRIFNTYGPRMQKDDGRVISNFINQAINSRPITIYGNGSQTRSFCYVSDLVEGIEKVMFTDGLGGEIFNLGNPEEYTIVGLAEKIKKLTGSKSNVVFKPLPIDDPLRRRPDISKAKKILGWKPEVSLEEGLKATINYYKSIQ</sequence>
<keyword evidence="13" id="KW-0325">Glycoprotein</keyword>
<name>A0A1F7Z2C5_9BACT</name>
<dbReference type="SUPFAM" id="SSF51735">
    <property type="entry name" value="NAD(P)-binding Rossmann-fold domains"/>
    <property type="match status" value="1"/>
</dbReference>
<comment type="similarity">
    <text evidence="4">Belongs to the NAD(P)-dependent epimerase/dehydratase family. UDP-glucuronic acid decarboxylase subfamily.</text>
</comment>
<evidence type="ECO:0000256" key="12">
    <source>
        <dbReference type="ARBA" id="ARBA00023136"/>
    </source>
</evidence>
<dbReference type="InterPro" id="IPR016040">
    <property type="entry name" value="NAD(P)-bd_dom"/>
</dbReference>
<comment type="pathway">
    <text evidence="3">Nucleotide-sugar biosynthesis; UDP-alpha-D-xylose biosynthesis; UDP-alpha-D-xylose from UDP-alpha-D-glucuronate: step 1/1.</text>
</comment>
<proteinExistence type="inferred from homology"/>
<dbReference type="InterPro" id="IPR036291">
    <property type="entry name" value="NAD(P)-bd_dom_sf"/>
</dbReference>
<keyword evidence="10" id="KW-0520">NAD</keyword>
<dbReference type="PANTHER" id="PTHR43078:SF6">
    <property type="entry name" value="UDP-GLUCURONIC ACID DECARBOXYLASE 1"/>
    <property type="match status" value="1"/>
</dbReference>
<evidence type="ECO:0000256" key="9">
    <source>
        <dbReference type="ARBA" id="ARBA00022989"/>
    </source>
</evidence>
<dbReference type="GO" id="GO:0033320">
    <property type="term" value="P:UDP-D-xylose biosynthetic process"/>
    <property type="evidence" value="ECO:0007669"/>
    <property type="project" value="UniProtKB-UniPathway"/>
</dbReference>
<dbReference type="Gene3D" id="3.40.50.720">
    <property type="entry name" value="NAD(P)-binding Rossmann-like Domain"/>
    <property type="match status" value="1"/>
</dbReference>
<gene>
    <name evidence="16" type="ORF">A3D01_01530</name>
</gene>
<evidence type="ECO:0000256" key="5">
    <source>
        <dbReference type="ARBA" id="ARBA00012290"/>
    </source>
</evidence>
<evidence type="ECO:0000256" key="6">
    <source>
        <dbReference type="ARBA" id="ARBA00022692"/>
    </source>
</evidence>
<comment type="caution">
    <text evidence="16">The sequence shown here is derived from an EMBL/GenBank/DDBJ whole genome shotgun (WGS) entry which is preliminary data.</text>
</comment>
<dbReference type="CDD" id="cd05230">
    <property type="entry name" value="UGD_SDR_e"/>
    <property type="match status" value="1"/>
</dbReference>
<comment type="subcellular location">
    <subcellularLocation>
        <location evidence="2">Golgi apparatus</location>
        <location evidence="2">Golgi stack membrane</location>
        <topology evidence="2">Single-pass type II membrane protein</topology>
    </subcellularLocation>
</comment>
<accession>A0A1F7Z2C5</accession>
<evidence type="ECO:0000256" key="11">
    <source>
        <dbReference type="ARBA" id="ARBA00023034"/>
    </source>
</evidence>
<evidence type="ECO:0000256" key="2">
    <source>
        <dbReference type="ARBA" id="ARBA00004447"/>
    </source>
</evidence>
<keyword evidence="12" id="KW-0472">Membrane</keyword>
<dbReference type="GO" id="GO:0070403">
    <property type="term" value="F:NAD+ binding"/>
    <property type="evidence" value="ECO:0007669"/>
    <property type="project" value="InterPro"/>
</dbReference>